<dbReference type="PANTHER" id="PTHR33164">
    <property type="entry name" value="TRANSCRIPTIONAL REGULATOR, MARR FAMILY"/>
    <property type="match status" value="1"/>
</dbReference>
<feature type="domain" description="HTH marR-type" evidence="2">
    <location>
        <begin position="1"/>
        <end position="135"/>
    </location>
</feature>
<dbReference type="PANTHER" id="PTHR33164:SF43">
    <property type="entry name" value="HTH-TYPE TRANSCRIPTIONAL REPRESSOR YETL"/>
    <property type="match status" value="1"/>
</dbReference>
<keyword evidence="4" id="KW-1185">Reference proteome</keyword>
<comment type="caution">
    <text evidence="3">The sequence shown here is derived from an EMBL/GenBank/DDBJ whole genome shotgun (WGS) entry which is preliminary data.</text>
</comment>
<dbReference type="Pfam" id="PF01047">
    <property type="entry name" value="MarR"/>
    <property type="match status" value="1"/>
</dbReference>
<dbReference type="InterPro" id="IPR036388">
    <property type="entry name" value="WH-like_DNA-bd_sf"/>
</dbReference>
<sequence length="157" mass="17937">MENLRELFQIMIRRFGFLDKYCCSTDEYNISLVQSHILYEVDRRPGQSIQTISETLGMEMSTFSRQIQTLVKMDLVKKSPSPEDGRVFVLRLTEEGKGVARQIDQQMNAFLDDVFSHMSSFEKETVIRSIQLLNASMAQSDGCCSCKTEISLATKES</sequence>
<dbReference type="InterPro" id="IPR036390">
    <property type="entry name" value="WH_DNA-bd_sf"/>
</dbReference>
<dbReference type="EMBL" id="SRJD01000008">
    <property type="protein sequence ID" value="TGA98336.1"/>
    <property type="molecule type" value="Genomic_DNA"/>
</dbReference>
<dbReference type="OrthoDB" id="1853358at2"/>
<dbReference type="Gene3D" id="1.10.10.10">
    <property type="entry name" value="Winged helix-like DNA-binding domain superfamily/Winged helix DNA-binding domain"/>
    <property type="match status" value="1"/>
</dbReference>
<name>A0A4Z0GPK6_9BACL</name>
<dbReference type="GO" id="GO:0003700">
    <property type="term" value="F:DNA-binding transcription factor activity"/>
    <property type="evidence" value="ECO:0007669"/>
    <property type="project" value="InterPro"/>
</dbReference>
<accession>A0A4Z0GPK6</accession>
<keyword evidence="1" id="KW-0238">DNA-binding</keyword>
<reference evidence="3 4" key="1">
    <citation type="journal article" date="2015" name="Int. J. Syst. Evol. Microbiol.">
        <title>Sporolactobacillus shoreae sp. nov. and Sporolactobacillus spathodeae sp. nov., two spore-forming lactic acid bacteria isolated from tree barks in Thailand.</title>
        <authorList>
            <person name="Thamacharoensuk T."/>
            <person name="Kitahara M."/>
            <person name="Ohkuma M."/>
            <person name="Thongchul N."/>
            <person name="Tanasupawat S."/>
        </authorList>
    </citation>
    <scope>NUCLEOTIDE SEQUENCE [LARGE SCALE GENOMIC DNA]</scope>
    <source>
        <strain evidence="3 4">BK92</strain>
    </source>
</reference>
<dbReference type="PRINTS" id="PR00598">
    <property type="entry name" value="HTHMARR"/>
</dbReference>
<dbReference type="SUPFAM" id="SSF46785">
    <property type="entry name" value="Winged helix' DNA-binding domain"/>
    <property type="match status" value="1"/>
</dbReference>
<evidence type="ECO:0000256" key="1">
    <source>
        <dbReference type="ARBA" id="ARBA00023125"/>
    </source>
</evidence>
<evidence type="ECO:0000313" key="4">
    <source>
        <dbReference type="Proteomes" id="UP000298347"/>
    </source>
</evidence>
<organism evidence="3 4">
    <name type="scientific">Sporolactobacillus shoreae</name>
    <dbReference type="NCBI Taxonomy" id="1465501"/>
    <lineage>
        <taxon>Bacteria</taxon>
        <taxon>Bacillati</taxon>
        <taxon>Bacillota</taxon>
        <taxon>Bacilli</taxon>
        <taxon>Bacillales</taxon>
        <taxon>Sporolactobacillaceae</taxon>
        <taxon>Sporolactobacillus</taxon>
    </lineage>
</organism>
<dbReference type="InterPro" id="IPR039422">
    <property type="entry name" value="MarR/SlyA-like"/>
</dbReference>
<dbReference type="GO" id="GO:0006950">
    <property type="term" value="P:response to stress"/>
    <property type="evidence" value="ECO:0007669"/>
    <property type="project" value="TreeGrafter"/>
</dbReference>
<evidence type="ECO:0000313" key="3">
    <source>
        <dbReference type="EMBL" id="TGA98336.1"/>
    </source>
</evidence>
<dbReference type="AlphaFoldDB" id="A0A4Z0GPK6"/>
<dbReference type="InterPro" id="IPR000835">
    <property type="entry name" value="HTH_MarR-typ"/>
</dbReference>
<protein>
    <submittedName>
        <fullName evidence="3">MarR family transcriptional regulator</fullName>
    </submittedName>
</protein>
<dbReference type="SMART" id="SM00347">
    <property type="entry name" value="HTH_MARR"/>
    <property type="match status" value="1"/>
</dbReference>
<proteinExistence type="predicted"/>
<evidence type="ECO:0000259" key="2">
    <source>
        <dbReference type="PROSITE" id="PS50995"/>
    </source>
</evidence>
<dbReference type="PROSITE" id="PS50995">
    <property type="entry name" value="HTH_MARR_2"/>
    <property type="match status" value="1"/>
</dbReference>
<dbReference type="Proteomes" id="UP000298347">
    <property type="component" value="Unassembled WGS sequence"/>
</dbReference>
<dbReference type="RefSeq" id="WP_135348424.1">
    <property type="nucleotide sequence ID" value="NZ_SRJD01000008.1"/>
</dbReference>
<gene>
    <name evidence="3" type="ORF">E4665_08830</name>
</gene>
<dbReference type="GO" id="GO:0003677">
    <property type="term" value="F:DNA binding"/>
    <property type="evidence" value="ECO:0007669"/>
    <property type="project" value="UniProtKB-KW"/>
</dbReference>